<protein>
    <recommendedName>
        <fullName evidence="4">GH18 domain-containing protein</fullName>
    </recommendedName>
</protein>
<dbReference type="Pfam" id="PF00704">
    <property type="entry name" value="Glyco_hydro_18"/>
    <property type="match status" value="2"/>
</dbReference>
<dbReference type="InterPro" id="IPR001223">
    <property type="entry name" value="Glyco_hydro18_cat"/>
</dbReference>
<dbReference type="Gene3D" id="3.20.20.80">
    <property type="entry name" value="Glycosidases"/>
    <property type="match status" value="2"/>
</dbReference>
<accession>A0AAV2LZX5</accession>
<evidence type="ECO:0000256" key="3">
    <source>
        <dbReference type="SAM" id="SignalP"/>
    </source>
</evidence>
<dbReference type="SUPFAM" id="SSF51445">
    <property type="entry name" value="(Trans)glycosidases"/>
    <property type="match status" value="2"/>
</dbReference>
<feature type="signal peptide" evidence="3">
    <location>
        <begin position="1"/>
        <end position="20"/>
    </location>
</feature>
<feature type="chain" id="PRO_5043606889" description="GH18 domain-containing protein" evidence="3">
    <location>
        <begin position="21"/>
        <end position="585"/>
    </location>
</feature>
<dbReference type="EMBL" id="OZ035827">
    <property type="protein sequence ID" value="CAL1606619.1"/>
    <property type="molecule type" value="Genomic_DNA"/>
</dbReference>
<reference evidence="5 6" key="1">
    <citation type="submission" date="2024-04" db="EMBL/GenBank/DDBJ databases">
        <authorList>
            <person name="Waldvogel A.-M."/>
            <person name="Schoenle A."/>
        </authorList>
    </citation>
    <scope>NUCLEOTIDE SEQUENCE [LARGE SCALE GENOMIC DNA]</scope>
</reference>
<keyword evidence="2" id="KW-1015">Disulfide bond</keyword>
<evidence type="ECO:0000256" key="1">
    <source>
        <dbReference type="ARBA" id="ARBA00022729"/>
    </source>
</evidence>
<dbReference type="GO" id="GO:0005576">
    <property type="term" value="C:extracellular region"/>
    <property type="evidence" value="ECO:0007669"/>
    <property type="project" value="TreeGrafter"/>
</dbReference>
<proteinExistence type="predicted"/>
<dbReference type="SMART" id="SM00636">
    <property type="entry name" value="Glyco_18"/>
    <property type="match status" value="1"/>
</dbReference>
<dbReference type="PROSITE" id="PS51910">
    <property type="entry name" value="GH18_2"/>
    <property type="match status" value="2"/>
</dbReference>
<dbReference type="FunFam" id="3.10.50.10:FF:000001">
    <property type="entry name" value="Chitinase 3-like 1"/>
    <property type="match status" value="1"/>
</dbReference>
<dbReference type="FunFam" id="3.20.20.80:FF:000007">
    <property type="entry name" value="Acidic mammalian chitinase"/>
    <property type="match status" value="1"/>
</dbReference>
<dbReference type="PANTHER" id="PTHR11177">
    <property type="entry name" value="CHITINASE"/>
    <property type="match status" value="1"/>
</dbReference>
<gene>
    <name evidence="5" type="ORF">KC01_LOCUS33761</name>
</gene>
<feature type="domain" description="GH18" evidence="4">
    <location>
        <begin position="21"/>
        <end position="382"/>
    </location>
</feature>
<sequence>MNGALLTASLCLLWASMVSCNRLVCYYNSEAATRGPGGQLLPANIDPNLCTHIIFGFASVDNTKELVPTQASDTTLYTALNSLKSSNAQLKTLLAVGGPGFDSQKFHSMVASSNSRSRFIASAISLLQTYNFDGLNLDWRYPGDATKQDKNRFVSLCQELRTAFNAASPRLLLSASVSAEKTMIVNSYPTPVALANALDFINVLTFGFHDPSSAVTAHHSPLGALSSNAADTKTTEYAMNYWASDLGVPAAKLNMGIAAYGVAFNLTDPSVSGPGAATSGPAEEGCFGGPPGIWSNYEICLYTDGATGQWIADQSVPYAVEEGQWVGFDNTASIDDKVTHITTKGYGGAVVWSLDLDDFTGRFCKDGNNPFISHLKDQLDAASTPNAGSVCSGGSGRFPNPADETTFYSFSCNNLVCYYNREAATRGFTPANIDPGLCTHIVFGFAAVNNQNELTATAPTDTALFTELNNLKNSNANLKTLLAVGGPAFDNQKFSSMVASSKTRSSFITSVITFLQSNGFHGLNLDWRYPGDANSQPRDKDRFTSLCQELQTAFKAESPTLILSASVSADKALIDDSYEVALIAA</sequence>
<dbReference type="InterPro" id="IPR029070">
    <property type="entry name" value="Chitinase_insertion_sf"/>
</dbReference>
<evidence type="ECO:0000259" key="4">
    <source>
        <dbReference type="PROSITE" id="PS51910"/>
    </source>
</evidence>
<dbReference type="InterPro" id="IPR017853">
    <property type="entry name" value="GH"/>
</dbReference>
<dbReference type="SUPFAM" id="SSF54556">
    <property type="entry name" value="Chitinase insertion domain"/>
    <property type="match status" value="1"/>
</dbReference>
<evidence type="ECO:0000313" key="6">
    <source>
        <dbReference type="Proteomes" id="UP001497482"/>
    </source>
</evidence>
<dbReference type="PANTHER" id="PTHR11177:SF379">
    <property type="entry name" value="CHITINASE"/>
    <property type="match status" value="1"/>
</dbReference>
<dbReference type="GO" id="GO:0008061">
    <property type="term" value="F:chitin binding"/>
    <property type="evidence" value="ECO:0007669"/>
    <property type="project" value="InterPro"/>
</dbReference>
<evidence type="ECO:0000313" key="5">
    <source>
        <dbReference type="EMBL" id="CAL1606619.1"/>
    </source>
</evidence>
<dbReference type="AlphaFoldDB" id="A0AAV2LZX5"/>
<keyword evidence="6" id="KW-1185">Reference proteome</keyword>
<dbReference type="GO" id="GO:0005975">
    <property type="term" value="P:carbohydrate metabolic process"/>
    <property type="evidence" value="ECO:0007669"/>
    <property type="project" value="InterPro"/>
</dbReference>
<evidence type="ECO:0000256" key="2">
    <source>
        <dbReference type="ARBA" id="ARBA00023157"/>
    </source>
</evidence>
<dbReference type="InterPro" id="IPR050314">
    <property type="entry name" value="Glycosyl_Hydrlase_18"/>
</dbReference>
<dbReference type="InterPro" id="IPR011583">
    <property type="entry name" value="Chitinase_II/V-like_cat"/>
</dbReference>
<keyword evidence="1 3" id="KW-0732">Signal</keyword>
<name>A0AAV2LZX5_KNICA</name>
<dbReference type="Proteomes" id="UP001497482">
    <property type="component" value="Chromosome 5"/>
</dbReference>
<dbReference type="Gene3D" id="3.10.50.10">
    <property type="match status" value="1"/>
</dbReference>
<feature type="domain" description="GH18" evidence="4">
    <location>
        <begin position="413"/>
        <end position="585"/>
    </location>
</feature>
<organism evidence="5 6">
    <name type="scientific">Knipowitschia caucasica</name>
    <name type="common">Caucasian dwarf goby</name>
    <name type="synonym">Pomatoschistus caucasicus</name>
    <dbReference type="NCBI Taxonomy" id="637954"/>
    <lineage>
        <taxon>Eukaryota</taxon>
        <taxon>Metazoa</taxon>
        <taxon>Chordata</taxon>
        <taxon>Craniata</taxon>
        <taxon>Vertebrata</taxon>
        <taxon>Euteleostomi</taxon>
        <taxon>Actinopterygii</taxon>
        <taxon>Neopterygii</taxon>
        <taxon>Teleostei</taxon>
        <taxon>Neoteleostei</taxon>
        <taxon>Acanthomorphata</taxon>
        <taxon>Gobiaria</taxon>
        <taxon>Gobiiformes</taxon>
        <taxon>Gobioidei</taxon>
        <taxon>Gobiidae</taxon>
        <taxon>Gobiinae</taxon>
        <taxon>Knipowitschia</taxon>
    </lineage>
</organism>